<dbReference type="OrthoDB" id="4427319at2"/>
<keyword evidence="1" id="KW-0732">Signal</keyword>
<evidence type="ECO:0000313" key="3">
    <source>
        <dbReference type="Proteomes" id="UP000182237"/>
    </source>
</evidence>
<evidence type="ECO:0000313" key="2">
    <source>
        <dbReference type="EMBL" id="SDR92869.1"/>
    </source>
</evidence>
<gene>
    <name evidence="2" type="ORF">SAMN04488539_0663</name>
</gene>
<organism evidence="2 3">
    <name type="scientific">Corynebacterium timonense</name>
    <dbReference type="NCBI Taxonomy" id="441500"/>
    <lineage>
        <taxon>Bacteria</taxon>
        <taxon>Bacillati</taxon>
        <taxon>Actinomycetota</taxon>
        <taxon>Actinomycetes</taxon>
        <taxon>Mycobacteriales</taxon>
        <taxon>Corynebacteriaceae</taxon>
        <taxon>Corynebacterium</taxon>
    </lineage>
</organism>
<accession>A0A1H1N3X8</accession>
<sequence length="148" mass="15606">MRNVRTAAAAGATALTVALGGVATASAETPTQTEANEKTTPGQAINDRPAIFVGEIEKADGTKDKPFSSVVEDGFKGLSSGQGLSQFFNDTDKLFYGVDAFGKQTHHANVPQWARYWIDYTVVALIGSVVGLTIAGLNWANVNGLLNF</sequence>
<dbReference type="EMBL" id="LT629765">
    <property type="protein sequence ID" value="SDR92869.1"/>
    <property type="molecule type" value="Genomic_DNA"/>
</dbReference>
<dbReference type="AlphaFoldDB" id="A0A1H1N3X8"/>
<proteinExistence type="predicted"/>
<name>A0A1H1N3X8_9CORY</name>
<evidence type="ECO:0000256" key="1">
    <source>
        <dbReference type="SAM" id="SignalP"/>
    </source>
</evidence>
<feature type="signal peptide" evidence="1">
    <location>
        <begin position="1"/>
        <end position="27"/>
    </location>
</feature>
<dbReference type="Proteomes" id="UP000182237">
    <property type="component" value="Chromosome I"/>
</dbReference>
<keyword evidence="3" id="KW-1185">Reference proteome</keyword>
<dbReference type="eggNOG" id="ENOG5031JGD">
    <property type="taxonomic scope" value="Bacteria"/>
</dbReference>
<dbReference type="STRING" id="1203190.GCA_000312345_00113"/>
<dbReference type="RefSeq" id="WP_019192984.1">
    <property type="nucleotide sequence ID" value="NZ_LT629765.1"/>
</dbReference>
<protein>
    <recommendedName>
        <fullName evidence="4">Secreted protein</fullName>
    </recommendedName>
</protein>
<evidence type="ECO:0008006" key="4">
    <source>
        <dbReference type="Google" id="ProtNLM"/>
    </source>
</evidence>
<feature type="chain" id="PRO_5009255106" description="Secreted protein" evidence="1">
    <location>
        <begin position="28"/>
        <end position="148"/>
    </location>
</feature>
<reference evidence="2 3" key="1">
    <citation type="submission" date="2016-10" db="EMBL/GenBank/DDBJ databases">
        <authorList>
            <person name="de Groot N.N."/>
        </authorList>
    </citation>
    <scope>NUCLEOTIDE SEQUENCE [LARGE SCALE GENOMIC DNA]</scope>
    <source>
        <strain evidence="2 3">DSM 45434</strain>
    </source>
</reference>